<proteinExistence type="predicted"/>
<sequence length="159" mass="17793">MPKTLMASRHWSHRHAHQTYTCHTNTKLTYLLWDSLVGGSFYITSLVVFYSAFCGLISCQDDSNATIVDTGRDLTIPLRKKKKKKKRGFGTSVAPSRVNDVISDPLYRKIGDIGKSVVERLNQLPELVTLQSRIVSVPRYQALFAHLICSPNNGRGASL</sequence>
<protein>
    <submittedName>
        <fullName evidence="2">Uncharacterized protein</fullName>
    </submittedName>
</protein>
<dbReference type="AlphaFoldDB" id="A0A7R9B6S0"/>
<accession>A0A7R9B6S0</accession>
<reference evidence="2" key="1">
    <citation type="submission" date="2020-11" db="EMBL/GenBank/DDBJ databases">
        <authorList>
            <person name="Tran Van P."/>
        </authorList>
    </citation>
    <scope>NUCLEOTIDE SEQUENCE</scope>
</reference>
<organism evidence="2">
    <name type="scientific">Timema shepardi</name>
    <name type="common">Walking stick</name>
    <dbReference type="NCBI Taxonomy" id="629360"/>
    <lineage>
        <taxon>Eukaryota</taxon>
        <taxon>Metazoa</taxon>
        <taxon>Ecdysozoa</taxon>
        <taxon>Arthropoda</taxon>
        <taxon>Hexapoda</taxon>
        <taxon>Insecta</taxon>
        <taxon>Pterygota</taxon>
        <taxon>Neoptera</taxon>
        <taxon>Polyneoptera</taxon>
        <taxon>Phasmatodea</taxon>
        <taxon>Timematodea</taxon>
        <taxon>Timematoidea</taxon>
        <taxon>Timematidae</taxon>
        <taxon>Timema</taxon>
    </lineage>
</organism>
<name>A0A7R9B6S0_TIMSH</name>
<keyword evidence="1" id="KW-0812">Transmembrane</keyword>
<feature type="transmembrane region" description="Helical" evidence="1">
    <location>
        <begin position="30"/>
        <end position="53"/>
    </location>
</feature>
<keyword evidence="1" id="KW-1133">Transmembrane helix</keyword>
<gene>
    <name evidence="2" type="ORF">TSIB3V08_LOCUS11474</name>
</gene>
<evidence type="ECO:0000313" key="2">
    <source>
        <dbReference type="EMBL" id="CAD7267469.1"/>
    </source>
</evidence>
<keyword evidence="1" id="KW-0472">Membrane</keyword>
<dbReference type="EMBL" id="OC009285">
    <property type="protein sequence ID" value="CAD7267469.1"/>
    <property type="molecule type" value="Genomic_DNA"/>
</dbReference>
<evidence type="ECO:0000256" key="1">
    <source>
        <dbReference type="SAM" id="Phobius"/>
    </source>
</evidence>